<dbReference type="Proteomes" id="UP000238413">
    <property type="component" value="Chromosome"/>
</dbReference>
<dbReference type="InterPro" id="IPR000715">
    <property type="entry name" value="Glycosyl_transferase_4"/>
</dbReference>
<keyword evidence="4 8" id="KW-0812">Transmembrane</keyword>
<evidence type="ECO:0000256" key="1">
    <source>
        <dbReference type="ARBA" id="ARBA00004651"/>
    </source>
</evidence>
<proteinExistence type="predicted"/>
<evidence type="ECO:0000313" key="10">
    <source>
        <dbReference type="Proteomes" id="UP000238413"/>
    </source>
</evidence>
<evidence type="ECO:0000256" key="3">
    <source>
        <dbReference type="ARBA" id="ARBA00022679"/>
    </source>
</evidence>
<dbReference type="PANTHER" id="PTHR22926">
    <property type="entry name" value="PHOSPHO-N-ACETYLMURAMOYL-PENTAPEPTIDE-TRANSFERASE"/>
    <property type="match status" value="1"/>
</dbReference>
<feature type="transmembrane region" description="Helical" evidence="8">
    <location>
        <begin position="194"/>
        <end position="215"/>
    </location>
</feature>
<evidence type="ECO:0000313" key="9">
    <source>
        <dbReference type="EMBL" id="AVH56458.1"/>
    </source>
</evidence>
<dbReference type="CDD" id="cd06853">
    <property type="entry name" value="GT_WecA_like"/>
    <property type="match status" value="1"/>
</dbReference>
<keyword evidence="10" id="KW-1185">Reference proteome</keyword>
<feature type="compositionally biased region" description="Basic and acidic residues" evidence="7">
    <location>
        <begin position="443"/>
        <end position="454"/>
    </location>
</feature>
<feature type="transmembrane region" description="Helical" evidence="8">
    <location>
        <begin position="168"/>
        <end position="188"/>
    </location>
</feature>
<dbReference type="EMBL" id="CP026652">
    <property type="protein sequence ID" value="AVH56458.1"/>
    <property type="molecule type" value="Genomic_DNA"/>
</dbReference>
<feature type="transmembrane region" description="Helical" evidence="8">
    <location>
        <begin position="349"/>
        <end position="367"/>
    </location>
</feature>
<feature type="transmembrane region" description="Helical" evidence="8">
    <location>
        <begin position="227"/>
        <end position="247"/>
    </location>
</feature>
<feature type="transmembrane region" description="Helical" evidence="8">
    <location>
        <begin position="267"/>
        <end position="292"/>
    </location>
</feature>
<dbReference type="RefSeq" id="WP_099499936.1">
    <property type="nucleotide sequence ID" value="NZ_CP026652.1"/>
</dbReference>
<protein>
    <submittedName>
        <fullName evidence="9">Undecaprenyl/decaprenyl-phosphate alpha-N-acetylglucosaminyl 1-phosphate transferase</fullName>
    </submittedName>
</protein>
<feature type="compositionally biased region" description="Low complexity" evidence="7">
    <location>
        <begin position="425"/>
        <end position="439"/>
    </location>
</feature>
<keyword evidence="2" id="KW-1003">Cell membrane</keyword>
<name>A0ABN5I086_9ACTN</name>
<feature type="transmembrane region" description="Helical" evidence="8">
    <location>
        <begin position="48"/>
        <end position="68"/>
    </location>
</feature>
<dbReference type="GO" id="GO:0016740">
    <property type="term" value="F:transferase activity"/>
    <property type="evidence" value="ECO:0007669"/>
    <property type="project" value="UniProtKB-KW"/>
</dbReference>
<evidence type="ECO:0000256" key="8">
    <source>
        <dbReference type="SAM" id="Phobius"/>
    </source>
</evidence>
<evidence type="ECO:0000256" key="5">
    <source>
        <dbReference type="ARBA" id="ARBA00022989"/>
    </source>
</evidence>
<evidence type="ECO:0000256" key="4">
    <source>
        <dbReference type="ARBA" id="ARBA00022692"/>
    </source>
</evidence>
<dbReference type="Pfam" id="PF00953">
    <property type="entry name" value="Glycos_transf_4"/>
    <property type="match status" value="1"/>
</dbReference>
<comment type="subcellular location">
    <subcellularLocation>
        <location evidence="1">Cell membrane</location>
        <topology evidence="1">Multi-pass membrane protein</topology>
    </subcellularLocation>
</comment>
<gene>
    <name evidence="9" type="ORF">C4B68_12475</name>
</gene>
<keyword evidence="3 9" id="KW-0808">Transferase</keyword>
<sequence length="454" mass="48243">MREYLLTLCITAAVTYLLTGPVRKFAIVAGAMPEIRARDVHREPTPRLGGIAMFFGLCAGLLVADHLTNLSEVFTQSNEPRALLSGAALIWLIGVLDDKFEIDALIKLGGQMIAAGVMVVQGLTILWLPIPGVGLVALTQWQGTLLTVALVVITINAVNFVDGLDGLAAGMVCIASTAFFLYAYRIWYSYGIEAAAPATLFAAILMGMCLGFLPHNMHPARIFMGDSGSMLIGLVLAAGAISITGQIDPDAMNLFSGSERNTVHQTVPVYIPLLLPLTIIAVPAADLVLAIVRRTWRGQSPFAADRGHLHHRLLEVGHSHSRAVLIMYFWSALIAFGALAFSVNSASMWIVLGIAALSAVGLVLLLLPRFTPRAPRWAEHLVPPRYRRSKAPAAVPAGASAAFGAEATEGAPEEPLEAHEPRTPVAAGASGVNGASAIGPRSRFLDRRKAGSSR</sequence>
<organism evidence="9 10">
    <name type="scientific">Streptomyces dengpaensis</name>
    <dbReference type="NCBI Taxonomy" id="2049881"/>
    <lineage>
        <taxon>Bacteria</taxon>
        <taxon>Bacillati</taxon>
        <taxon>Actinomycetota</taxon>
        <taxon>Actinomycetes</taxon>
        <taxon>Kitasatosporales</taxon>
        <taxon>Streptomycetaceae</taxon>
        <taxon>Streptomyces</taxon>
    </lineage>
</organism>
<feature type="transmembrane region" description="Helical" evidence="8">
    <location>
        <begin position="108"/>
        <end position="129"/>
    </location>
</feature>
<evidence type="ECO:0000256" key="6">
    <source>
        <dbReference type="ARBA" id="ARBA00023136"/>
    </source>
</evidence>
<dbReference type="PANTHER" id="PTHR22926:SF3">
    <property type="entry name" value="UNDECAPRENYL-PHOSPHATE ALPHA-N-ACETYLGLUCOSAMINYL 1-PHOSPHATE TRANSFERASE"/>
    <property type="match status" value="1"/>
</dbReference>
<evidence type="ECO:0000256" key="7">
    <source>
        <dbReference type="SAM" id="MobiDB-lite"/>
    </source>
</evidence>
<evidence type="ECO:0000256" key="2">
    <source>
        <dbReference type="ARBA" id="ARBA00022475"/>
    </source>
</evidence>
<feature type="transmembrane region" description="Helical" evidence="8">
    <location>
        <begin position="80"/>
        <end position="96"/>
    </location>
</feature>
<keyword evidence="6 8" id="KW-0472">Membrane</keyword>
<feature type="transmembrane region" description="Helical" evidence="8">
    <location>
        <begin position="323"/>
        <end position="343"/>
    </location>
</feature>
<accession>A0ABN5I086</accession>
<reference evidence="9 10" key="1">
    <citation type="submission" date="2018-02" db="EMBL/GenBank/DDBJ databases">
        <title>Complete genome sequence of Streptomyces dengpaensis, the producer of angucyclines.</title>
        <authorList>
            <person name="Yumei L."/>
        </authorList>
    </citation>
    <scope>NUCLEOTIDE SEQUENCE [LARGE SCALE GENOMIC DNA]</scope>
    <source>
        <strain evidence="9 10">XZHG99</strain>
    </source>
</reference>
<keyword evidence="5 8" id="KW-1133">Transmembrane helix</keyword>
<feature type="transmembrane region" description="Helical" evidence="8">
    <location>
        <begin position="141"/>
        <end position="161"/>
    </location>
</feature>
<feature type="region of interest" description="Disordered" evidence="7">
    <location>
        <begin position="406"/>
        <end position="454"/>
    </location>
</feature>